<reference evidence="1" key="1">
    <citation type="journal article" date="2019" name="bioRxiv">
        <title>The Genome of the Zebra Mussel, Dreissena polymorpha: A Resource for Invasive Species Research.</title>
        <authorList>
            <person name="McCartney M.A."/>
            <person name="Auch B."/>
            <person name="Kono T."/>
            <person name="Mallez S."/>
            <person name="Zhang Y."/>
            <person name="Obille A."/>
            <person name="Becker A."/>
            <person name="Abrahante J.E."/>
            <person name="Garbe J."/>
            <person name="Badalamenti J.P."/>
            <person name="Herman A."/>
            <person name="Mangelson H."/>
            <person name="Liachko I."/>
            <person name="Sullivan S."/>
            <person name="Sone E.D."/>
            <person name="Koren S."/>
            <person name="Silverstein K.A.T."/>
            <person name="Beckman K.B."/>
            <person name="Gohl D.M."/>
        </authorList>
    </citation>
    <scope>NUCLEOTIDE SEQUENCE</scope>
    <source>
        <strain evidence="1">Duluth1</strain>
        <tissue evidence="1">Whole animal</tissue>
    </source>
</reference>
<comment type="caution">
    <text evidence="1">The sequence shown here is derived from an EMBL/GenBank/DDBJ whole genome shotgun (WGS) entry which is preliminary data.</text>
</comment>
<dbReference type="Proteomes" id="UP000828390">
    <property type="component" value="Unassembled WGS sequence"/>
</dbReference>
<dbReference type="AlphaFoldDB" id="A0A9D4M5F2"/>
<protein>
    <submittedName>
        <fullName evidence="1">Uncharacterized protein</fullName>
    </submittedName>
</protein>
<proteinExistence type="predicted"/>
<evidence type="ECO:0000313" key="2">
    <source>
        <dbReference type="Proteomes" id="UP000828390"/>
    </source>
</evidence>
<gene>
    <name evidence="1" type="ORF">DPMN_033093</name>
</gene>
<sequence>MNMGLVTIKTKKHGLLANRGMLLTLVSRNSKKTVEFDQPDSVTGPAEPGVVSTNKLSIHLLPEKILTEGAWTQWRFQLQQPRVLPR</sequence>
<accession>A0A9D4M5F2</accession>
<evidence type="ECO:0000313" key="1">
    <source>
        <dbReference type="EMBL" id="KAH3869916.1"/>
    </source>
</evidence>
<keyword evidence="2" id="KW-1185">Reference proteome</keyword>
<dbReference type="EMBL" id="JAIWYP010000002">
    <property type="protein sequence ID" value="KAH3869916.1"/>
    <property type="molecule type" value="Genomic_DNA"/>
</dbReference>
<organism evidence="1 2">
    <name type="scientific">Dreissena polymorpha</name>
    <name type="common">Zebra mussel</name>
    <name type="synonym">Mytilus polymorpha</name>
    <dbReference type="NCBI Taxonomy" id="45954"/>
    <lineage>
        <taxon>Eukaryota</taxon>
        <taxon>Metazoa</taxon>
        <taxon>Spiralia</taxon>
        <taxon>Lophotrochozoa</taxon>
        <taxon>Mollusca</taxon>
        <taxon>Bivalvia</taxon>
        <taxon>Autobranchia</taxon>
        <taxon>Heteroconchia</taxon>
        <taxon>Euheterodonta</taxon>
        <taxon>Imparidentia</taxon>
        <taxon>Neoheterodontei</taxon>
        <taxon>Myida</taxon>
        <taxon>Dreissenoidea</taxon>
        <taxon>Dreissenidae</taxon>
        <taxon>Dreissena</taxon>
    </lineage>
</organism>
<name>A0A9D4M5F2_DREPO</name>
<reference evidence="1" key="2">
    <citation type="submission" date="2020-11" db="EMBL/GenBank/DDBJ databases">
        <authorList>
            <person name="McCartney M.A."/>
            <person name="Auch B."/>
            <person name="Kono T."/>
            <person name="Mallez S."/>
            <person name="Becker A."/>
            <person name="Gohl D.M."/>
            <person name="Silverstein K.A.T."/>
            <person name="Koren S."/>
            <person name="Bechman K.B."/>
            <person name="Herman A."/>
            <person name="Abrahante J.E."/>
            <person name="Garbe J."/>
        </authorList>
    </citation>
    <scope>NUCLEOTIDE SEQUENCE</scope>
    <source>
        <strain evidence="1">Duluth1</strain>
        <tissue evidence="1">Whole animal</tissue>
    </source>
</reference>